<evidence type="ECO:0000313" key="6">
    <source>
        <dbReference type="Proteomes" id="UP000591948"/>
    </source>
</evidence>
<dbReference type="GO" id="GO:0004106">
    <property type="term" value="F:chorismate mutase activity"/>
    <property type="evidence" value="ECO:0007669"/>
    <property type="project" value="InterPro"/>
</dbReference>
<dbReference type="Proteomes" id="UP000543224">
    <property type="component" value="Unassembled WGS sequence"/>
</dbReference>
<dbReference type="Gene3D" id="1.20.59.10">
    <property type="entry name" value="Chorismate mutase"/>
    <property type="match status" value="1"/>
</dbReference>
<dbReference type="InterPro" id="IPR036979">
    <property type="entry name" value="CM_dom_sf"/>
</dbReference>
<dbReference type="EMBL" id="BLRY01000091">
    <property type="protein sequence ID" value="GFP27968.1"/>
    <property type="molecule type" value="Genomic_DNA"/>
</dbReference>
<feature type="domain" description="Chorismate mutase" evidence="2">
    <location>
        <begin position="4"/>
        <end position="94"/>
    </location>
</feature>
<accession>A0A6V8P6E9</accession>
<dbReference type="EMBL" id="BLRX01000178">
    <property type="protein sequence ID" value="GFP25735.1"/>
    <property type="molecule type" value="Genomic_DNA"/>
</dbReference>
<dbReference type="GO" id="GO:0046417">
    <property type="term" value="P:chorismate metabolic process"/>
    <property type="evidence" value="ECO:0007669"/>
    <property type="project" value="InterPro"/>
</dbReference>
<dbReference type="Proteomes" id="UP000591948">
    <property type="component" value="Unassembled WGS sequence"/>
</dbReference>
<dbReference type="InterPro" id="IPR036263">
    <property type="entry name" value="Chorismate_II_sf"/>
</dbReference>
<reference evidence="5 6" key="1">
    <citation type="journal article" date="2020" name="Front. Microbiol.">
        <title>Single-cell genomics of novel Actinobacteria with the Wood-Ljungdahl pathway discovered in a serpentinizing system.</title>
        <authorList>
            <person name="Merino N."/>
            <person name="Kawai M."/>
            <person name="Boyd E.S."/>
            <person name="Colman D.R."/>
            <person name="McGlynn S.E."/>
            <person name="Nealson K.H."/>
            <person name="Kurokawa K."/>
            <person name="Hongoh Y."/>
        </authorList>
    </citation>
    <scope>NUCLEOTIDE SEQUENCE [LARGE SCALE GENOMIC DNA]</scope>
    <source>
        <strain evidence="3 5">S25</strain>
        <strain evidence="4 6">S33</strain>
    </source>
</reference>
<dbReference type="SUPFAM" id="SSF48600">
    <property type="entry name" value="Chorismate mutase II"/>
    <property type="match status" value="1"/>
</dbReference>
<gene>
    <name evidence="3" type="ORF">HKBW3S25_01216</name>
    <name evidence="4" type="ORF">HKBW3S33_01379</name>
</gene>
<evidence type="ECO:0000313" key="4">
    <source>
        <dbReference type="EMBL" id="GFP27968.1"/>
    </source>
</evidence>
<comment type="caution">
    <text evidence="4">The sequence shown here is derived from an EMBL/GenBank/DDBJ whole genome shotgun (WGS) entry which is preliminary data.</text>
</comment>
<dbReference type="InterPro" id="IPR002701">
    <property type="entry name" value="CM_II_prokaryot"/>
</dbReference>
<evidence type="ECO:0000256" key="1">
    <source>
        <dbReference type="SAM" id="Coils"/>
    </source>
</evidence>
<dbReference type="SMART" id="SM00830">
    <property type="entry name" value="CM_2"/>
    <property type="match status" value="1"/>
</dbReference>
<organism evidence="4 6">
    <name type="scientific">Candidatus Hakubella thermalkaliphila</name>
    <dbReference type="NCBI Taxonomy" id="2754717"/>
    <lineage>
        <taxon>Bacteria</taxon>
        <taxon>Bacillati</taxon>
        <taxon>Actinomycetota</taxon>
        <taxon>Actinomycetota incertae sedis</taxon>
        <taxon>Candidatus Hakubellales</taxon>
        <taxon>Candidatus Hakubellaceae</taxon>
        <taxon>Candidatus Hakubella</taxon>
    </lineage>
</organism>
<dbReference type="PROSITE" id="PS51168">
    <property type="entry name" value="CHORISMATE_MUT_2"/>
    <property type="match status" value="1"/>
</dbReference>
<dbReference type="RefSeq" id="WP_176233564.1">
    <property type="nucleotide sequence ID" value="NZ_BLRY01000091.1"/>
</dbReference>
<dbReference type="AlphaFoldDB" id="A0A6V8P6E9"/>
<sequence length="94" mass="11202">MQERQVKEEIARLRREIDSLDSQIISVLNQRAEKVVILKKLKEKIGLPAYDPRREEEILENLKRLNSGPLHSKHLKEIYQKILEIMRALERENC</sequence>
<proteinExistence type="predicted"/>
<name>A0A6V8P6E9_9ACTN</name>
<dbReference type="Pfam" id="PF01817">
    <property type="entry name" value="CM_2"/>
    <property type="match status" value="1"/>
</dbReference>
<evidence type="ECO:0000313" key="3">
    <source>
        <dbReference type="EMBL" id="GFP25735.1"/>
    </source>
</evidence>
<evidence type="ECO:0000313" key="5">
    <source>
        <dbReference type="Proteomes" id="UP000543224"/>
    </source>
</evidence>
<feature type="coiled-coil region" evidence="1">
    <location>
        <begin position="3"/>
        <end position="30"/>
    </location>
</feature>
<protein>
    <submittedName>
        <fullName evidence="4">Chorismate mutase / prephenate dehydratase</fullName>
    </submittedName>
</protein>
<keyword evidence="6" id="KW-1185">Reference proteome</keyword>
<evidence type="ECO:0000259" key="2">
    <source>
        <dbReference type="PROSITE" id="PS51168"/>
    </source>
</evidence>
<keyword evidence="1" id="KW-0175">Coiled coil</keyword>